<evidence type="ECO:0000313" key="4">
    <source>
        <dbReference type="Proteomes" id="UP000676169"/>
    </source>
</evidence>
<evidence type="ECO:0000313" key="3">
    <source>
        <dbReference type="EMBL" id="QUE50318.1"/>
    </source>
</evidence>
<evidence type="ECO:0000259" key="2">
    <source>
        <dbReference type="SMART" id="SM00014"/>
    </source>
</evidence>
<dbReference type="AlphaFoldDB" id="A0A975G7N3"/>
<accession>A0A975G7N3</accession>
<evidence type="ECO:0000256" key="1">
    <source>
        <dbReference type="SAM" id="Phobius"/>
    </source>
</evidence>
<protein>
    <submittedName>
        <fullName evidence="3">Phosphatase PAP2 family protein</fullName>
    </submittedName>
</protein>
<keyword evidence="1" id="KW-0472">Membrane</keyword>
<keyword evidence="4" id="KW-1185">Reference proteome</keyword>
<feature type="domain" description="Phosphatidic acid phosphatase type 2/haloperoxidase" evidence="2">
    <location>
        <begin position="136"/>
        <end position="251"/>
    </location>
</feature>
<dbReference type="InterPro" id="IPR000326">
    <property type="entry name" value="PAP2/HPO"/>
</dbReference>
<dbReference type="InterPro" id="IPR036938">
    <property type="entry name" value="PAP2/HPO_sf"/>
</dbReference>
<feature type="transmembrane region" description="Helical" evidence="1">
    <location>
        <begin position="104"/>
        <end position="124"/>
    </location>
</feature>
<proteinExistence type="predicted"/>
<organism evidence="3 4">
    <name type="scientific">Luteolibacter ambystomatis</name>
    <dbReference type="NCBI Taxonomy" id="2824561"/>
    <lineage>
        <taxon>Bacteria</taxon>
        <taxon>Pseudomonadati</taxon>
        <taxon>Verrucomicrobiota</taxon>
        <taxon>Verrucomicrobiia</taxon>
        <taxon>Verrucomicrobiales</taxon>
        <taxon>Verrucomicrobiaceae</taxon>
        <taxon>Luteolibacter</taxon>
    </lineage>
</organism>
<dbReference type="Pfam" id="PF01569">
    <property type="entry name" value="PAP2"/>
    <property type="match status" value="1"/>
</dbReference>
<sequence>MDTIDPPEPDLLASAVPIPGVFAPERPVVRTSAYRRFRRDVLREWRGLVEEWTSGSLKQWTLAGVVVSLLMMWKVDGPWLQGILTHLRSCPPPEALGTINFCRWVNVAGDFGFSLLIFVILSAIHSVKRSPFIRRLAVSVLVSSLVVGAAARVVKIGVGRVRPREMTRQHLQPWSCVGPALDANYNSFPSGHSSFAAAGSGPVLMAAPWAGIPLTACTLVIGGSRAVGMYHHPSDVVAGIWLGAMIGCTSGMRLRRLTQRARRIAACRAA</sequence>
<reference evidence="3" key="1">
    <citation type="submission" date="2021-04" db="EMBL/GenBank/DDBJ databases">
        <title>Luteolibacter sp. 32A isolated from the skin of an Anderson's salamander (Ambystoma andersonii).</title>
        <authorList>
            <person name="Spergser J."/>
            <person name="Busse H.-J."/>
        </authorList>
    </citation>
    <scope>NUCLEOTIDE SEQUENCE</scope>
    <source>
        <strain evidence="3">32A</strain>
    </source>
</reference>
<dbReference type="RefSeq" id="WP_211630458.1">
    <property type="nucleotide sequence ID" value="NZ_CP073100.1"/>
</dbReference>
<dbReference type="KEGG" id="lamb:KBB96_15760"/>
<dbReference type="SUPFAM" id="SSF48317">
    <property type="entry name" value="Acid phosphatase/Vanadium-dependent haloperoxidase"/>
    <property type="match status" value="1"/>
</dbReference>
<feature type="transmembrane region" description="Helical" evidence="1">
    <location>
        <begin position="136"/>
        <end position="154"/>
    </location>
</feature>
<keyword evidence="1" id="KW-0812">Transmembrane</keyword>
<dbReference type="EMBL" id="CP073100">
    <property type="protein sequence ID" value="QUE50318.1"/>
    <property type="molecule type" value="Genomic_DNA"/>
</dbReference>
<keyword evidence="1" id="KW-1133">Transmembrane helix</keyword>
<gene>
    <name evidence="3" type="ORF">KBB96_15760</name>
</gene>
<dbReference type="SMART" id="SM00014">
    <property type="entry name" value="acidPPc"/>
    <property type="match status" value="1"/>
</dbReference>
<dbReference type="Proteomes" id="UP000676169">
    <property type="component" value="Chromosome"/>
</dbReference>
<dbReference type="Gene3D" id="1.20.144.10">
    <property type="entry name" value="Phosphatidic acid phosphatase type 2/haloperoxidase"/>
    <property type="match status" value="1"/>
</dbReference>
<name>A0A975G7N3_9BACT</name>
<feature type="transmembrane region" description="Helical" evidence="1">
    <location>
        <begin position="236"/>
        <end position="254"/>
    </location>
</feature>